<reference evidence="14 15" key="1">
    <citation type="journal article" date="2024" name="Nat. Commun.">
        <title>Phylogenomics reveals the evolutionary origins of lichenization in chlorophyte algae.</title>
        <authorList>
            <person name="Puginier C."/>
            <person name="Libourel C."/>
            <person name="Otte J."/>
            <person name="Skaloud P."/>
            <person name="Haon M."/>
            <person name="Grisel S."/>
            <person name="Petersen M."/>
            <person name="Berrin J.G."/>
            <person name="Delaux P.M."/>
            <person name="Dal Grande F."/>
            <person name="Keller J."/>
        </authorList>
    </citation>
    <scope>NUCLEOTIDE SEQUENCE [LARGE SCALE GENOMIC DNA]</scope>
    <source>
        <strain evidence="14 15">SAG 216-7</strain>
    </source>
</reference>
<keyword evidence="5" id="KW-0001">2Fe-2S</keyword>
<dbReference type="InterPro" id="IPR008274">
    <property type="entry name" value="AldOxase/xan_DH_MoCoBD1"/>
</dbReference>
<proteinExistence type="inferred from homology"/>
<gene>
    <name evidence="14" type="ORF">WJX75_000471</name>
</gene>
<dbReference type="PROSITE" id="PS00197">
    <property type="entry name" value="2FE2S_FER_1"/>
    <property type="match status" value="1"/>
</dbReference>
<dbReference type="Gene3D" id="3.90.1170.50">
    <property type="entry name" value="Aldehyde oxidase/xanthine dehydrogenase, a/b hammerhead"/>
    <property type="match status" value="1"/>
</dbReference>
<dbReference type="PROSITE" id="PS51387">
    <property type="entry name" value="FAD_PCMH"/>
    <property type="match status" value="1"/>
</dbReference>
<keyword evidence="15" id="KW-1185">Reference proteome</keyword>
<evidence type="ECO:0000313" key="14">
    <source>
        <dbReference type="EMBL" id="KAK9918006.1"/>
    </source>
</evidence>
<dbReference type="InterPro" id="IPR046867">
    <property type="entry name" value="AldOxase/xan_DH_MoCoBD2"/>
</dbReference>
<comment type="caution">
    <text evidence="14">The sequence shown here is derived from an EMBL/GenBank/DDBJ whole genome shotgun (WGS) entry which is preliminary data.</text>
</comment>
<dbReference type="InterPro" id="IPR016166">
    <property type="entry name" value="FAD-bd_PCMH"/>
</dbReference>
<keyword evidence="4" id="KW-0500">Molybdenum</keyword>
<dbReference type="SMART" id="SM01008">
    <property type="entry name" value="Ald_Xan_dh_C"/>
    <property type="match status" value="1"/>
</dbReference>
<dbReference type="InterPro" id="IPR036318">
    <property type="entry name" value="FAD-bd_PCMH-like_sf"/>
</dbReference>
<evidence type="ECO:0000259" key="12">
    <source>
        <dbReference type="PROSITE" id="PS51085"/>
    </source>
</evidence>
<evidence type="ECO:0000313" key="15">
    <source>
        <dbReference type="Proteomes" id="UP001491310"/>
    </source>
</evidence>
<evidence type="ECO:0000259" key="13">
    <source>
        <dbReference type="PROSITE" id="PS51387"/>
    </source>
</evidence>
<feature type="compositionally biased region" description="Low complexity" evidence="11">
    <location>
        <begin position="948"/>
        <end position="964"/>
    </location>
</feature>
<dbReference type="Pfam" id="PF00111">
    <property type="entry name" value="Fer2"/>
    <property type="match status" value="1"/>
</dbReference>
<evidence type="ECO:0000256" key="1">
    <source>
        <dbReference type="ARBA" id="ARBA00001924"/>
    </source>
</evidence>
<dbReference type="InterPro" id="IPR036683">
    <property type="entry name" value="CO_DH_flav_C_dom_sf"/>
</dbReference>
<comment type="cofactor">
    <cofactor evidence="10">
        <name>[2Fe-2S] cluster</name>
        <dbReference type="ChEBI" id="CHEBI:190135"/>
    </cofactor>
</comment>
<dbReference type="Gene3D" id="3.30.390.50">
    <property type="entry name" value="CO dehydrogenase flavoprotein, C-terminal domain"/>
    <property type="match status" value="1"/>
</dbReference>
<dbReference type="InterPro" id="IPR036856">
    <property type="entry name" value="Ald_Oxase/Xan_DH_a/b_sf"/>
</dbReference>
<evidence type="ECO:0000256" key="8">
    <source>
        <dbReference type="ARBA" id="ARBA00023004"/>
    </source>
</evidence>
<dbReference type="Pfam" id="PF20256">
    <property type="entry name" value="MoCoBD_2"/>
    <property type="match status" value="1"/>
</dbReference>
<protein>
    <submittedName>
        <fullName evidence="14">Uncharacterized protein</fullName>
    </submittedName>
</protein>
<dbReference type="Pfam" id="PF01315">
    <property type="entry name" value="Ald_Xan_dh_C"/>
    <property type="match status" value="1"/>
</dbReference>
<sequence length="1495" mass="158485">MAESGVVIYINQEKHTFNESDDLTQSLNDYLRRKTRFKGTKLACGEGGCGACAVEITQHDASTGNDRTTSINSCLCPVGCLDGASITTVEGIGNSKAGFHKVQEAFASHHASQCGYCTPGFVVATHAAIRRCASQGVTPTIEALQQGLDGNLCRCTGYRPILDACRSLAKESDLEDLCSIACADKHCSGGATCGGCIPDNLKQCNLGSKSARVGKCFTPEGAPYKYWASPTTLDELLKGMAAHQDGSIRLVAGNTGPGIFKDWPSEDALFDGSHGRSYEAWRSAANHLLRIAGSHVRAAATLGGHFALMKERALQSNLVPALVALDAKVGVTSLDGTKWLPSLELLYGEADLGLGRTAVVSAIHIPHPPLGLWLKGHKVSKRYYNAHALVDVTLSAVFEPPLMDGRFPDGVHPLIKDPKIIISVPTLNHKGTEGDCGPDKVEWRARRAECTEAALAGRALDVDTLVAALEQLPNDIEPGDTPDGGTVPYYQGTAEGLVLQAFGPLLATANDVSPRLQRLLESASNLGPPGVAQGKQTYPDYSSLAPPLHAPIEKDRVRLQASGEAVYTSDHALGGDELYSYPVESTQALATLESVDASQALKAPGVVAFISAKDVPGENRVKGGASDAPLFAEDRVEYVGQHIGIVVAETPQQAQNAAALVAVRYGHPKELGEPILSIPDAIKADSYFDPPGSGSFTGGRVCVGDPDKALQTAPHTIKGGRYYLPTQQHFYMETQNAVAEVGEGGTVTVHSSTQTLDGVQQAVARALGIKAHAVTVVCRRIGGAFGGKVSRSMPVAAAAAVAAQVTGRRVRYQLDRNADMRTNGGRSETMVEYDIGFDGRGKVQALKVRGFFLCGAHMDLGFNDMLVLQAGVDQAYDFENLSLDLKLVRTNFPPRTIVRGPGFINSVMIIEQLMEHIASHLGADPVNVREVNFLKAYPFDSPQPLPNGARPSAAAGPPASKAGSTEAGATESGLEAMPDKAAGQIGRVPGGCGRLSGWAVPPQKRLMRTSLGRVFDADLFTLPRIWKEIQQSADYRGRQKDIAEFNKTSAWRKRGITITPCRFDCAPPPITASVSIFFDGSVVLIPGGLEMGQGLHTKVKQIASYELGKLLPEDQRPLPMDLLRIGDSRSDIVPNGGPSWSSTTSESTVAAVAEACKQLVANLEPWCQEGETAEETWRNTIGSVHTDVGYAPASAMLSAYGFYDGKTRGEGDRDRPAGGRARASVVAGSEPLAYCTFGAACSEVEVDALTGESRIVRCDILFDCGRSLNPAADMGQVEGAFIMGLGFFTSEEVMVDAVTGKLLSDGTWEYKIPAATCIPRQFNATFIKDSPNERGIMGSKASGEPALLLSVSILHAMRAAVEAARAELAAKPAGSPLRIITPGACAAGSAKGPGQNEQPQLAVHIDFTVTLKREDTGHEIVVPKAATCEWIDHLTLHALNVGEKDFVMLPGPATIVKLKEACGSFSAAAVLKEAAQAELSTGSSSSDGWVFLRKH</sequence>
<dbReference type="Proteomes" id="UP001491310">
    <property type="component" value="Unassembled WGS sequence"/>
</dbReference>
<dbReference type="InterPro" id="IPR012675">
    <property type="entry name" value="Beta-grasp_dom_sf"/>
</dbReference>
<dbReference type="SUPFAM" id="SSF54292">
    <property type="entry name" value="2Fe-2S ferredoxin-like"/>
    <property type="match status" value="1"/>
</dbReference>
<evidence type="ECO:0000256" key="9">
    <source>
        <dbReference type="ARBA" id="ARBA00023014"/>
    </source>
</evidence>
<dbReference type="EMBL" id="JALJOT010000001">
    <property type="protein sequence ID" value="KAK9918006.1"/>
    <property type="molecule type" value="Genomic_DNA"/>
</dbReference>
<evidence type="ECO:0000256" key="2">
    <source>
        <dbReference type="ARBA" id="ARBA00001974"/>
    </source>
</evidence>
<dbReference type="PROSITE" id="PS51085">
    <property type="entry name" value="2FE2S_FER_2"/>
    <property type="match status" value="1"/>
</dbReference>
<dbReference type="Pfam" id="PF01799">
    <property type="entry name" value="Fer2_2"/>
    <property type="match status" value="1"/>
</dbReference>
<name>A0ABR2Z2N9_9CHLO</name>
<keyword evidence="9" id="KW-0411">Iron-sulfur</keyword>
<dbReference type="InterPro" id="IPR002346">
    <property type="entry name" value="Mopterin_DH_FAD-bd"/>
</dbReference>
<dbReference type="SUPFAM" id="SSF54665">
    <property type="entry name" value="CO dehydrogenase molybdoprotein N-domain-like"/>
    <property type="match status" value="1"/>
</dbReference>
<evidence type="ECO:0000256" key="4">
    <source>
        <dbReference type="ARBA" id="ARBA00022505"/>
    </source>
</evidence>
<dbReference type="SUPFAM" id="SSF56176">
    <property type="entry name" value="FAD-binding/transporter-associated domain-like"/>
    <property type="match status" value="1"/>
</dbReference>
<evidence type="ECO:0000256" key="7">
    <source>
        <dbReference type="ARBA" id="ARBA00023002"/>
    </source>
</evidence>
<keyword evidence="8" id="KW-0408">Iron</keyword>
<dbReference type="Pfam" id="PF00941">
    <property type="entry name" value="FAD_binding_5"/>
    <property type="match status" value="1"/>
</dbReference>
<dbReference type="InterPro" id="IPR016169">
    <property type="entry name" value="FAD-bd_PCMH_sub2"/>
</dbReference>
<dbReference type="InterPro" id="IPR037165">
    <property type="entry name" value="AldOxase/xan_DH_Mopterin-bd_sf"/>
</dbReference>
<dbReference type="InterPro" id="IPR036884">
    <property type="entry name" value="2Fe-2S-bd_dom_sf"/>
</dbReference>
<dbReference type="SUPFAM" id="SSF47741">
    <property type="entry name" value="CO dehydrogenase ISP C-domain like"/>
    <property type="match status" value="1"/>
</dbReference>
<dbReference type="PIRSF" id="PIRSF000127">
    <property type="entry name" value="Xanthine_DH"/>
    <property type="match status" value="1"/>
</dbReference>
<feature type="region of interest" description="Disordered" evidence="11">
    <location>
        <begin position="945"/>
        <end position="974"/>
    </location>
</feature>
<dbReference type="Gene3D" id="3.30.465.10">
    <property type="match status" value="1"/>
</dbReference>
<evidence type="ECO:0000256" key="3">
    <source>
        <dbReference type="ARBA" id="ARBA00006849"/>
    </source>
</evidence>
<dbReference type="InterPro" id="IPR001041">
    <property type="entry name" value="2Fe-2S_ferredoxin-type"/>
</dbReference>
<dbReference type="InterPro" id="IPR002888">
    <property type="entry name" value="2Fe-2S-bd"/>
</dbReference>
<dbReference type="SUPFAM" id="SSF56003">
    <property type="entry name" value="Molybdenum cofactor-binding domain"/>
    <property type="match status" value="1"/>
</dbReference>
<evidence type="ECO:0000256" key="10">
    <source>
        <dbReference type="ARBA" id="ARBA00034078"/>
    </source>
</evidence>
<dbReference type="Gene3D" id="3.10.20.30">
    <property type="match status" value="1"/>
</dbReference>
<dbReference type="InterPro" id="IPR006058">
    <property type="entry name" value="2Fe2S_fd_BS"/>
</dbReference>
<keyword evidence="7" id="KW-0560">Oxidoreductase</keyword>
<evidence type="ECO:0000256" key="6">
    <source>
        <dbReference type="ARBA" id="ARBA00022723"/>
    </source>
</evidence>
<dbReference type="Gene3D" id="1.10.150.120">
    <property type="entry name" value="[2Fe-2S]-binding domain"/>
    <property type="match status" value="1"/>
</dbReference>
<dbReference type="SUPFAM" id="SSF55447">
    <property type="entry name" value="CO dehydrogenase flavoprotein C-terminal domain-like"/>
    <property type="match status" value="1"/>
</dbReference>
<comment type="cofactor">
    <cofactor evidence="2">
        <name>FAD</name>
        <dbReference type="ChEBI" id="CHEBI:57692"/>
    </cofactor>
</comment>
<comment type="cofactor">
    <cofactor evidence="1">
        <name>Mo-molybdopterin</name>
        <dbReference type="ChEBI" id="CHEBI:71302"/>
    </cofactor>
</comment>
<keyword evidence="6" id="KW-0479">Metal-binding</keyword>
<dbReference type="InterPro" id="IPR036010">
    <property type="entry name" value="2Fe-2S_ferredoxin-like_sf"/>
</dbReference>
<feature type="domain" description="2Fe-2S ferredoxin-type" evidence="12">
    <location>
        <begin position="4"/>
        <end position="92"/>
    </location>
</feature>
<dbReference type="PANTHER" id="PTHR11908">
    <property type="entry name" value="XANTHINE DEHYDROGENASE"/>
    <property type="match status" value="1"/>
</dbReference>
<dbReference type="InterPro" id="IPR016208">
    <property type="entry name" value="Ald_Oxase/xanthine_DH-like"/>
</dbReference>
<accession>A0ABR2Z2N9</accession>
<dbReference type="Gene3D" id="3.30.365.10">
    <property type="entry name" value="Aldehyde oxidase/xanthine dehydrogenase, molybdopterin binding domain"/>
    <property type="match status" value="4"/>
</dbReference>
<dbReference type="CDD" id="cd00207">
    <property type="entry name" value="fer2"/>
    <property type="match status" value="1"/>
</dbReference>
<dbReference type="Pfam" id="PF02738">
    <property type="entry name" value="MoCoBD_1"/>
    <property type="match status" value="1"/>
</dbReference>
<evidence type="ECO:0000256" key="5">
    <source>
        <dbReference type="ARBA" id="ARBA00022714"/>
    </source>
</evidence>
<feature type="domain" description="FAD-binding PCMH-type" evidence="13">
    <location>
        <begin position="158"/>
        <end position="370"/>
    </location>
</feature>
<comment type="similarity">
    <text evidence="3">Belongs to the xanthine dehydrogenase family.</text>
</comment>
<dbReference type="InterPro" id="IPR000674">
    <property type="entry name" value="Ald_Oxase/Xan_DH_a/b"/>
</dbReference>
<dbReference type="PANTHER" id="PTHR11908:SF132">
    <property type="entry name" value="ALDEHYDE OXIDASE 1-RELATED"/>
    <property type="match status" value="1"/>
</dbReference>
<evidence type="ECO:0000256" key="11">
    <source>
        <dbReference type="SAM" id="MobiDB-lite"/>
    </source>
</evidence>
<organism evidence="14 15">
    <name type="scientific">Coccomyxa subellipsoidea</name>
    <dbReference type="NCBI Taxonomy" id="248742"/>
    <lineage>
        <taxon>Eukaryota</taxon>
        <taxon>Viridiplantae</taxon>
        <taxon>Chlorophyta</taxon>
        <taxon>core chlorophytes</taxon>
        <taxon>Trebouxiophyceae</taxon>
        <taxon>Trebouxiophyceae incertae sedis</taxon>
        <taxon>Coccomyxaceae</taxon>
        <taxon>Coccomyxa</taxon>
    </lineage>
</organism>